<evidence type="ECO:0000313" key="7">
    <source>
        <dbReference type="Proteomes" id="UP000092462"/>
    </source>
</evidence>
<dbReference type="Proteomes" id="UP000092462">
    <property type="component" value="Unassembled WGS sequence"/>
</dbReference>
<dbReference type="GO" id="GO:0050909">
    <property type="term" value="P:sensory perception of taste"/>
    <property type="evidence" value="ECO:0007669"/>
    <property type="project" value="InterPro"/>
</dbReference>
<dbReference type="VEuPathDB" id="VectorBase:PPAI013261"/>
<dbReference type="AlphaFoldDB" id="A0A3F2ZEM0"/>
<keyword evidence="5" id="KW-0472">Membrane</keyword>
<evidence type="ECO:0000256" key="4">
    <source>
        <dbReference type="ARBA" id="ARBA00022989"/>
    </source>
</evidence>
<evidence type="ECO:0000313" key="6">
    <source>
        <dbReference type="EnsemblMetazoa" id="PPAI013261-PA"/>
    </source>
</evidence>
<evidence type="ECO:0000256" key="1">
    <source>
        <dbReference type="ARBA" id="ARBA00004651"/>
    </source>
</evidence>
<dbReference type="EnsemblMetazoa" id="PPAI013261-RA">
    <property type="protein sequence ID" value="PPAI013261-PA"/>
    <property type="gene ID" value="PPAI013261"/>
</dbReference>
<dbReference type="GO" id="GO:0005886">
    <property type="term" value="C:plasma membrane"/>
    <property type="evidence" value="ECO:0007669"/>
    <property type="project" value="UniProtKB-SubCell"/>
</dbReference>
<evidence type="ECO:0000256" key="2">
    <source>
        <dbReference type="ARBA" id="ARBA00022475"/>
    </source>
</evidence>
<name>A0A3F2ZEM0_PHLPP</name>
<evidence type="ECO:0000256" key="5">
    <source>
        <dbReference type="ARBA" id="ARBA00023136"/>
    </source>
</evidence>
<reference evidence="6" key="1">
    <citation type="submission" date="2022-08" db="UniProtKB">
        <authorList>
            <consortium name="EnsemblMetazoa"/>
        </authorList>
    </citation>
    <scope>IDENTIFICATION</scope>
    <source>
        <strain evidence="6">Israel</strain>
    </source>
</reference>
<keyword evidence="7" id="KW-1185">Reference proteome</keyword>
<dbReference type="InterPro" id="IPR013604">
    <property type="entry name" value="7TM_chemorcpt"/>
</dbReference>
<keyword evidence="2" id="KW-1003">Cell membrane</keyword>
<proteinExistence type="predicted"/>
<accession>A0A3F2ZEM0</accession>
<dbReference type="Pfam" id="PF08395">
    <property type="entry name" value="7tm_7"/>
    <property type="match status" value="1"/>
</dbReference>
<keyword evidence="4" id="KW-1133">Transmembrane helix</keyword>
<protein>
    <submittedName>
        <fullName evidence="6">Uncharacterized protein</fullName>
    </submittedName>
</protein>
<sequence length="207" mass="24020">MALDCTALYITGYINVFMDTLESFDIRFLSSEIRIQFHILLVEYGGVIERINSLFLIFLIIYLGNRLINASAITFYLFVIAVDVSVEHTIYVVIFVICCSLGLFGSILIMLSVTLVGDRYQTRMDEVFRKMESFYIENTKINNMKYIENLNMKYFLLKNLHEPMRIKVVGGDNILNLNLLFSVLTQLASNLMVLIQFKQYEDSNVKR</sequence>
<comment type="subcellular location">
    <subcellularLocation>
        <location evidence="1">Cell membrane</location>
        <topology evidence="1">Multi-pass membrane protein</topology>
    </subcellularLocation>
</comment>
<dbReference type="EMBL" id="AJVK01002323">
    <property type="status" value="NOT_ANNOTATED_CDS"/>
    <property type="molecule type" value="Genomic_DNA"/>
</dbReference>
<organism evidence="6 7">
    <name type="scientific">Phlebotomus papatasi</name>
    <name type="common">Sandfly</name>
    <dbReference type="NCBI Taxonomy" id="29031"/>
    <lineage>
        <taxon>Eukaryota</taxon>
        <taxon>Metazoa</taxon>
        <taxon>Ecdysozoa</taxon>
        <taxon>Arthropoda</taxon>
        <taxon>Hexapoda</taxon>
        <taxon>Insecta</taxon>
        <taxon>Pterygota</taxon>
        <taxon>Neoptera</taxon>
        <taxon>Endopterygota</taxon>
        <taxon>Diptera</taxon>
        <taxon>Nematocera</taxon>
        <taxon>Psychodoidea</taxon>
        <taxon>Psychodidae</taxon>
        <taxon>Phlebotomus</taxon>
        <taxon>Phlebotomus</taxon>
    </lineage>
</organism>
<keyword evidence="3" id="KW-0812">Transmembrane</keyword>
<evidence type="ECO:0000256" key="3">
    <source>
        <dbReference type="ARBA" id="ARBA00022692"/>
    </source>
</evidence>